<gene>
    <name evidence="1" type="ORF">NM208_g3780</name>
</gene>
<accession>A0ACC1SMZ7</accession>
<name>A0ACC1SMZ7_9HYPO</name>
<dbReference type="Proteomes" id="UP001148629">
    <property type="component" value="Unassembled WGS sequence"/>
</dbReference>
<proteinExistence type="predicted"/>
<dbReference type="EMBL" id="JANRMS010000263">
    <property type="protein sequence ID" value="KAJ3543056.1"/>
    <property type="molecule type" value="Genomic_DNA"/>
</dbReference>
<comment type="caution">
    <text evidence="1">The sequence shown here is derived from an EMBL/GenBank/DDBJ whole genome shotgun (WGS) entry which is preliminary data.</text>
</comment>
<keyword evidence="2" id="KW-1185">Reference proteome</keyword>
<evidence type="ECO:0000313" key="1">
    <source>
        <dbReference type="EMBL" id="KAJ3543056.1"/>
    </source>
</evidence>
<reference evidence="1" key="1">
    <citation type="submission" date="2022-08" db="EMBL/GenBank/DDBJ databases">
        <title>Genome Sequence of Fusarium decemcellulare.</title>
        <authorList>
            <person name="Buettner E."/>
        </authorList>
    </citation>
    <scope>NUCLEOTIDE SEQUENCE</scope>
    <source>
        <strain evidence="1">Babe19</strain>
    </source>
</reference>
<evidence type="ECO:0000313" key="2">
    <source>
        <dbReference type="Proteomes" id="UP001148629"/>
    </source>
</evidence>
<sequence>MTNSRAPQARCESDKPRVISVLGGPGSGKGTQCQWLARNFKVQHISVGEVLRAEINRPGSPHADIIRQNMLTGTFGPKEITVEILKSHILRSMQQGTCAFVLDGFPRSLEQFRYFEQVVGPIDLMVLLQCSESVLIERLLPRGRFDDNLETIQSRLRTFEEVTTLLIDEFRQRDKLQIIDGEETVEEVHDQLKLILSELVEVR</sequence>
<protein>
    <submittedName>
        <fullName evidence="1">Uncharacterized protein</fullName>
    </submittedName>
</protein>
<organism evidence="1 2">
    <name type="scientific">Fusarium decemcellulare</name>
    <dbReference type="NCBI Taxonomy" id="57161"/>
    <lineage>
        <taxon>Eukaryota</taxon>
        <taxon>Fungi</taxon>
        <taxon>Dikarya</taxon>
        <taxon>Ascomycota</taxon>
        <taxon>Pezizomycotina</taxon>
        <taxon>Sordariomycetes</taxon>
        <taxon>Hypocreomycetidae</taxon>
        <taxon>Hypocreales</taxon>
        <taxon>Nectriaceae</taxon>
        <taxon>Fusarium</taxon>
        <taxon>Fusarium decemcellulare species complex</taxon>
    </lineage>
</organism>